<gene>
    <name evidence="2" type="ORF">EDD42_3013</name>
</gene>
<keyword evidence="1" id="KW-1133">Transmembrane helix</keyword>
<comment type="caution">
    <text evidence="2">The sequence shown here is derived from an EMBL/GenBank/DDBJ whole genome shotgun (WGS) entry which is preliminary data.</text>
</comment>
<feature type="transmembrane region" description="Helical" evidence="1">
    <location>
        <begin position="12"/>
        <end position="28"/>
    </location>
</feature>
<keyword evidence="1" id="KW-0812">Transmembrane</keyword>
<keyword evidence="3" id="KW-1185">Reference proteome</keyword>
<sequence>MLDTLPGGPWIWGIAIVGLVLVVILLNAKRAKSAFAKPYERYDTTEIPPDTPGTREFIVRDDATGARLQFVASGPSARIALVVVPPKHLGTGVEAGLFRAALPTAQGVDAWTWPPLNTDGYSMLLDLAHEFPHLAFYDAEGVRLR</sequence>
<organism evidence="2 3">
    <name type="scientific">Plantibacter flavus</name>
    <dbReference type="NCBI Taxonomy" id="150123"/>
    <lineage>
        <taxon>Bacteria</taxon>
        <taxon>Bacillati</taxon>
        <taxon>Actinomycetota</taxon>
        <taxon>Actinomycetes</taxon>
        <taxon>Micrococcales</taxon>
        <taxon>Microbacteriaceae</taxon>
        <taxon>Plantibacter</taxon>
    </lineage>
</organism>
<dbReference type="EMBL" id="RKHL01000001">
    <property type="protein sequence ID" value="ROR82912.1"/>
    <property type="molecule type" value="Genomic_DNA"/>
</dbReference>
<dbReference type="Proteomes" id="UP000266915">
    <property type="component" value="Unassembled WGS sequence"/>
</dbReference>
<keyword evidence="1" id="KW-0472">Membrane</keyword>
<dbReference type="AlphaFoldDB" id="A0A3N2C605"/>
<protein>
    <submittedName>
        <fullName evidence="2">Uncharacterized protein</fullName>
    </submittedName>
</protein>
<evidence type="ECO:0000313" key="3">
    <source>
        <dbReference type="Proteomes" id="UP000266915"/>
    </source>
</evidence>
<reference evidence="2 3" key="1">
    <citation type="submission" date="2018-11" db="EMBL/GenBank/DDBJ databases">
        <title>Sequencing the genomes of 1000 actinobacteria strains.</title>
        <authorList>
            <person name="Klenk H.-P."/>
        </authorList>
    </citation>
    <scope>NUCLEOTIDE SEQUENCE [LARGE SCALE GENOMIC DNA]</scope>
    <source>
        <strain evidence="2 3">DSM 14012</strain>
    </source>
</reference>
<evidence type="ECO:0000313" key="2">
    <source>
        <dbReference type="EMBL" id="ROR82912.1"/>
    </source>
</evidence>
<name>A0A3N2C605_9MICO</name>
<accession>A0A3N2C605</accession>
<evidence type="ECO:0000256" key="1">
    <source>
        <dbReference type="SAM" id="Phobius"/>
    </source>
</evidence>
<dbReference type="RefSeq" id="WP_085514038.1">
    <property type="nucleotide sequence ID" value="NZ_FXAP01000006.1"/>
</dbReference>
<proteinExistence type="predicted"/>